<evidence type="ECO:0000313" key="2">
    <source>
        <dbReference type="Proteomes" id="UP001458880"/>
    </source>
</evidence>
<accession>A0AAW1LSC1</accession>
<evidence type="ECO:0008006" key="3">
    <source>
        <dbReference type="Google" id="ProtNLM"/>
    </source>
</evidence>
<name>A0AAW1LSC1_POPJA</name>
<organism evidence="1 2">
    <name type="scientific">Popillia japonica</name>
    <name type="common">Japanese beetle</name>
    <dbReference type="NCBI Taxonomy" id="7064"/>
    <lineage>
        <taxon>Eukaryota</taxon>
        <taxon>Metazoa</taxon>
        <taxon>Ecdysozoa</taxon>
        <taxon>Arthropoda</taxon>
        <taxon>Hexapoda</taxon>
        <taxon>Insecta</taxon>
        <taxon>Pterygota</taxon>
        <taxon>Neoptera</taxon>
        <taxon>Endopterygota</taxon>
        <taxon>Coleoptera</taxon>
        <taxon>Polyphaga</taxon>
        <taxon>Scarabaeiformia</taxon>
        <taxon>Scarabaeidae</taxon>
        <taxon>Rutelinae</taxon>
        <taxon>Popillia</taxon>
    </lineage>
</organism>
<dbReference type="InterPro" id="IPR036691">
    <property type="entry name" value="Endo/exonu/phosph_ase_sf"/>
</dbReference>
<dbReference type="EMBL" id="JASPKY010000110">
    <property type="protein sequence ID" value="KAK9736686.1"/>
    <property type="molecule type" value="Genomic_DNA"/>
</dbReference>
<gene>
    <name evidence="1" type="ORF">QE152_g11389</name>
</gene>
<keyword evidence="2" id="KW-1185">Reference proteome</keyword>
<evidence type="ECO:0000313" key="1">
    <source>
        <dbReference type="EMBL" id="KAK9736686.1"/>
    </source>
</evidence>
<dbReference type="Gene3D" id="3.60.10.10">
    <property type="entry name" value="Endonuclease/exonuclease/phosphatase"/>
    <property type="match status" value="1"/>
</dbReference>
<sequence>MKIFPLYYKGVSDRITVLRLKRKFNNTTLVNCYAPTEAEEDEYKKEFYLSLHDIIQQIPDYDTKVVLGEIPDYDTKVVLGDFNDQIGKEQWSEDIAGKETIHQTTNKNGTESWTLNKAEEEMLKICERRILRGILGPVEEEEGKRNLMNYEIQETNDGLEWWGHIQRMEENKIPKIINKWDPNLTRKKGRP</sequence>
<comment type="caution">
    <text evidence="1">The sequence shown here is derived from an EMBL/GenBank/DDBJ whole genome shotgun (WGS) entry which is preliminary data.</text>
</comment>
<dbReference type="AlphaFoldDB" id="A0AAW1LSC1"/>
<dbReference type="SUPFAM" id="SSF56219">
    <property type="entry name" value="DNase I-like"/>
    <property type="match status" value="1"/>
</dbReference>
<reference evidence="1 2" key="1">
    <citation type="journal article" date="2024" name="BMC Genomics">
        <title>De novo assembly and annotation of Popillia japonica's genome with initial clues to its potential as an invasive pest.</title>
        <authorList>
            <person name="Cucini C."/>
            <person name="Boschi S."/>
            <person name="Funari R."/>
            <person name="Cardaioli E."/>
            <person name="Iannotti N."/>
            <person name="Marturano G."/>
            <person name="Paoli F."/>
            <person name="Bruttini M."/>
            <person name="Carapelli A."/>
            <person name="Frati F."/>
            <person name="Nardi F."/>
        </authorList>
    </citation>
    <scope>NUCLEOTIDE SEQUENCE [LARGE SCALE GENOMIC DNA]</scope>
    <source>
        <strain evidence="1">DMR45628</strain>
    </source>
</reference>
<dbReference type="Proteomes" id="UP001458880">
    <property type="component" value="Unassembled WGS sequence"/>
</dbReference>
<proteinExistence type="predicted"/>
<protein>
    <recommendedName>
        <fullName evidence="3">Craniofacial development protein 2-like</fullName>
    </recommendedName>
</protein>